<dbReference type="SUPFAM" id="SSF82171">
    <property type="entry name" value="DPP6 N-terminal domain-like"/>
    <property type="match status" value="1"/>
</dbReference>
<dbReference type="SUPFAM" id="SSF53474">
    <property type="entry name" value="alpha/beta-Hydrolases"/>
    <property type="match status" value="1"/>
</dbReference>
<accession>Q2FN35</accession>
<keyword evidence="4" id="KW-1185">Reference proteome</keyword>
<dbReference type="Gene3D" id="2.140.10.30">
    <property type="entry name" value="Dipeptidylpeptidase IV, N-terminal domain"/>
    <property type="match status" value="1"/>
</dbReference>
<dbReference type="RefSeq" id="WP_011447411.1">
    <property type="nucleotide sequence ID" value="NC_007796.1"/>
</dbReference>
<dbReference type="InterPro" id="IPR050278">
    <property type="entry name" value="Serine_Prot_S9B/DPPIV"/>
</dbReference>
<evidence type="ECO:0000259" key="2">
    <source>
        <dbReference type="Pfam" id="PF00930"/>
    </source>
</evidence>
<dbReference type="GO" id="GO:0006508">
    <property type="term" value="P:proteolysis"/>
    <property type="evidence" value="ECO:0007669"/>
    <property type="project" value="InterPro"/>
</dbReference>
<protein>
    <submittedName>
        <fullName evidence="3">Peptidase S9B, dipeptidylpeptidase IV-like protein</fullName>
    </submittedName>
</protein>
<dbReference type="InterPro" id="IPR029058">
    <property type="entry name" value="AB_hydrolase_fold"/>
</dbReference>
<dbReference type="AlphaFoldDB" id="Q2FN35"/>
<proteinExistence type="predicted"/>
<dbReference type="Gene3D" id="3.40.50.1820">
    <property type="entry name" value="alpha/beta hydrolase"/>
    <property type="match status" value="1"/>
</dbReference>
<dbReference type="Pfam" id="PF00326">
    <property type="entry name" value="Peptidase_S9"/>
    <property type="match status" value="1"/>
</dbReference>
<dbReference type="ESTHER" id="methj-q2fn35">
    <property type="family name" value="DPP4N_Peptidase_S9"/>
</dbReference>
<dbReference type="HOGENOM" id="CLU_006105_3_1_2"/>
<reference evidence="4" key="1">
    <citation type="journal article" date="2016" name="Stand. Genomic Sci.">
        <title>Complete genome sequence of Methanospirillum hungatei type strain JF1.</title>
        <authorList>
            <person name="Gunsalus R.P."/>
            <person name="Cook L.E."/>
            <person name="Crable B."/>
            <person name="Rohlin L."/>
            <person name="McDonald E."/>
            <person name="Mouttaki H."/>
            <person name="Sieber J.R."/>
            <person name="Poweleit N."/>
            <person name="Zhou H."/>
            <person name="Lapidus A.L."/>
            <person name="Daligault H.E."/>
            <person name="Land M."/>
            <person name="Gilna P."/>
            <person name="Ivanova N."/>
            <person name="Kyrpides N."/>
            <person name="Culley D.E."/>
            <person name="McInerney M.J."/>
        </authorList>
    </citation>
    <scope>NUCLEOTIDE SEQUENCE [LARGE SCALE GENOMIC DNA]</scope>
    <source>
        <strain evidence="4">ATCC 27890 / DSM 864 / NBRC 100397 / JF-1</strain>
    </source>
</reference>
<dbReference type="InterPro" id="IPR002469">
    <property type="entry name" value="Peptidase_S9B_N"/>
</dbReference>
<dbReference type="GO" id="GO:0008236">
    <property type="term" value="F:serine-type peptidase activity"/>
    <property type="evidence" value="ECO:0007669"/>
    <property type="project" value="InterPro"/>
</dbReference>
<dbReference type="InParanoid" id="Q2FN35"/>
<dbReference type="EnsemblBacteria" id="ABD40116">
    <property type="protein sequence ID" value="ABD40116"/>
    <property type="gene ID" value="Mhun_0346"/>
</dbReference>
<dbReference type="Proteomes" id="UP000001941">
    <property type="component" value="Chromosome"/>
</dbReference>
<sequence>MAFRSQYLLLFLFIVAALLIIPVMAKDTHNPVPEYEKQMAEFFYPDNAVSHIYHATIEPHWIRSDAFWYADTGRDMTRFFLVNISQGSRKKIIDANRLAKVLGSATGKQISPSLLPIQEMEVSSDEKTLQFTSFGSSWTCDLVSYALTKNNLPDEIISGIPSPDNTKIAYVNGSNLWLYTVSSKTASPLTTDGVPDYFYGKRSDTVRYPVSELRLNSTPAPYLVWSPDSSKIVTYRVDQRNVSSLSLVQDAPGIGKRPLLYTYKFATPGDLHIPKYEPVVIDTSVRSVTPLKFRAQPEVSLMDTDQDILQWWDSTGNITYSLFVERGEKTLRLLAGDARTGTVREILNETGTSYIESSLEYAGTPNIHVLANGDIIWFSERDGWGHLYRYDANGTLKKQITKGPWVVREILAVDEKNGHIYFTASGKEEGNPYYHYLYRVQTDGNDLRLLTPGQADHSVFLSPDLTCFIDAYSRADLPTVTVLRSMDGTLLMHLATADDSDLQRNGWSPAERFTVTARDGKTELYGLLFKPTNFDNTKKYPVIDVVYPGPYTIVTQTAYPASLTWNSKIYWTCQMLSELGYIVVTMDGLGTAYRSKEFHDVSYGNLSDCGLPDHITGLKQLQARYPWMDLNRVGIYGKSAGGFMAAQAMLTYPEFFKVGVAASGDHDCRLYGSFWGEKYEGYPVTDRYLEQVTALKASNLKGDLLLMTGDMDDNVHPSMTMQLADALESAGKKYDLMVFTNKNHDLNYDPYYLKTMMRYFVNKL</sequence>
<evidence type="ECO:0000259" key="1">
    <source>
        <dbReference type="Pfam" id="PF00326"/>
    </source>
</evidence>
<feature type="domain" description="Dipeptidylpeptidase IV N-terminal" evidence="2">
    <location>
        <begin position="130"/>
        <end position="478"/>
    </location>
</feature>
<dbReference type="PANTHER" id="PTHR11731">
    <property type="entry name" value="PROTEASE FAMILY S9B,C DIPEPTIDYL-PEPTIDASE IV-RELATED"/>
    <property type="match status" value="1"/>
</dbReference>
<dbReference type="STRING" id="323259.Mhun_0346"/>
<dbReference type="GeneID" id="3922259"/>
<dbReference type="eggNOG" id="arCOG01646">
    <property type="taxonomic scope" value="Archaea"/>
</dbReference>
<dbReference type="InterPro" id="IPR001375">
    <property type="entry name" value="Peptidase_S9_cat"/>
</dbReference>
<dbReference type="Pfam" id="PF00930">
    <property type="entry name" value="DPPIV_N"/>
    <property type="match status" value="1"/>
</dbReference>
<evidence type="ECO:0000313" key="4">
    <source>
        <dbReference type="Proteomes" id="UP000001941"/>
    </source>
</evidence>
<dbReference type="EMBL" id="CP000254">
    <property type="protein sequence ID" value="ABD40116.1"/>
    <property type="molecule type" value="Genomic_DNA"/>
</dbReference>
<dbReference type="PANTHER" id="PTHR11731:SF118">
    <property type="entry name" value="BLR1971 PROTEIN"/>
    <property type="match status" value="1"/>
</dbReference>
<evidence type="ECO:0000313" key="3">
    <source>
        <dbReference type="EMBL" id="ABD40116.1"/>
    </source>
</evidence>
<gene>
    <name evidence="3" type="ordered locus">Mhun_0346</name>
</gene>
<feature type="domain" description="Peptidase S9 prolyl oligopeptidase catalytic" evidence="1">
    <location>
        <begin position="570"/>
        <end position="763"/>
    </location>
</feature>
<dbReference type="KEGG" id="mhu:Mhun_0346"/>
<dbReference type="OrthoDB" id="25019at2157"/>
<name>Q2FN35_METHJ</name>
<organism evidence="3 4">
    <name type="scientific">Methanospirillum hungatei JF-1 (strain ATCC 27890 / DSM 864 / NBRC 100397 / JF-1)</name>
    <dbReference type="NCBI Taxonomy" id="323259"/>
    <lineage>
        <taxon>Archaea</taxon>
        <taxon>Methanobacteriati</taxon>
        <taxon>Methanobacteriota</taxon>
        <taxon>Stenosarchaea group</taxon>
        <taxon>Methanomicrobia</taxon>
        <taxon>Methanomicrobiales</taxon>
        <taxon>Methanospirillaceae</taxon>
        <taxon>Methanospirillum</taxon>
    </lineage>
</organism>